<evidence type="ECO:0000256" key="3">
    <source>
        <dbReference type="ARBA" id="ARBA00022448"/>
    </source>
</evidence>
<dbReference type="NCBIfam" id="TIGR00220">
    <property type="entry name" value="mscL"/>
    <property type="match status" value="1"/>
</dbReference>
<organism evidence="11 12">
    <name type="scientific">Blautia faecicola</name>
    <dbReference type="NCBI Taxonomy" id="2509240"/>
    <lineage>
        <taxon>Bacteria</taxon>
        <taxon>Bacillati</taxon>
        <taxon>Bacillota</taxon>
        <taxon>Clostridia</taxon>
        <taxon>Lachnospirales</taxon>
        <taxon>Lachnospiraceae</taxon>
        <taxon>Blautia</taxon>
    </lineage>
</organism>
<comment type="function">
    <text evidence="10">Channel that opens in response to stretch forces in the membrane lipid bilayer. May participate in the regulation of osmotic pressure changes within the cell.</text>
</comment>
<dbReference type="InterPro" id="IPR037673">
    <property type="entry name" value="MSC/AndL"/>
</dbReference>
<reference evidence="11 12" key="1">
    <citation type="submission" date="2019-01" db="EMBL/GenBank/DDBJ databases">
        <title>Blautia sp. nov. KGMB01111 isolated human feces.</title>
        <authorList>
            <person name="Park J.-E."/>
            <person name="Kim J.-S."/>
            <person name="Park S.-H."/>
        </authorList>
    </citation>
    <scope>NUCLEOTIDE SEQUENCE [LARGE SCALE GENOMIC DNA]</scope>
    <source>
        <strain evidence="11 12">KGMB01111</strain>
    </source>
</reference>
<dbReference type="HAMAP" id="MF_00115">
    <property type="entry name" value="MscL"/>
    <property type="match status" value="1"/>
</dbReference>
<dbReference type="PANTHER" id="PTHR30266">
    <property type="entry name" value="MECHANOSENSITIVE CHANNEL MSCL"/>
    <property type="match status" value="1"/>
</dbReference>
<comment type="subcellular location">
    <subcellularLocation>
        <location evidence="1 10">Cell membrane</location>
        <topology evidence="1 10">Multi-pass membrane protein</topology>
    </subcellularLocation>
</comment>
<gene>
    <name evidence="10 11" type="primary">mscL</name>
    <name evidence="11" type="ORF">ETP43_10430</name>
</gene>
<evidence type="ECO:0000256" key="1">
    <source>
        <dbReference type="ARBA" id="ARBA00004651"/>
    </source>
</evidence>
<comment type="similarity">
    <text evidence="2 10">Belongs to the MscL family.</text>
</comment>
<sequence>MKKFIKEFREFINRGNVMDMAVGIIIGGAFTSIVSSLVDDIINPILGLFGGMNFDQLKWNILGEVTLNYGKFISAVLNFLIMALVIFTIMRVMNSAAAKLNHNKEEKPAAPTTKKCPYCKTEIAIDATRCPHCTSMLEETKETK</sequence>
<comment type="subunit">
    <text evidence="10">Homopentamer.</text>
</comment>
<evidence type="ECO:0000256" key="4">
    <source>
        <dbReference type="ARBA" id="ARBA00022475"/>
    </source>
</evidence>
<dbReference type="GO" id="GO:0005886">
    <property type="term" value="C:plasma membrane"/>
    <property type="evidence" value="ECO:0007669"/>
    <property type="project" value="UniProtKB-SubCell"/>
</dbReference>
<feature type="transmembrane region" description="Helical" evidence="10">
    <location>
        <begin position="69"/>
        <end position="90"/>
    </location>
</feature>
<evidence type="ECO:0000256" key="8">
    <source>
        <dbReference type="ARBA" id="ARBA00023136"/>
    </source>
</evidence>
<keyword evidence="9 10" id="KW-0407">Ion channel</keyword>
<evidence type="ECO:0000256" key="9">
    <source>
        <dbReference type="ARBA" id="ARBA00023303"/>
    </source>
</evidence>
<comment type="caution">
    <text evidence="11">The sequence shown here is derived from an EMBL/GenBank/DDBJ whole genome shotgun (WGS) entry which is preliminary data.</text>
</comment>
<keyword evidence="8 10" id="KW-0472">Membrane</keyword>
<accession>A0A4Q1RIU3</accession>
<feature type="transmembrane region" description="Helical" evidence="10">
    <location>
        <begin position="21"/>
        <end position="49"/>
    </location>
</feature>
<evidence type="ECO:0000256" key="5">
    <source>
        <dbReference type="ARBA" id="ARBA00022692"/>
    </source>
</evidence>
<dbReference type="GO" id="GO:0008381">
    <property type="term" value="F:mechanosensitive monoatomic ion channel activity"/>
    <property type="evidence" value="ECO:0007669"/>
    <property type="project" value="UniProtKB-UniRule"/>
</dbReference>
<keyword evidence="6 10" id="KW-1133">Transmembrane helix</keyword>
<dbReference type="AlphaFoldDB" id="A0A4Q1RIU3"/>
<keyword evidence="4 10" id="KW-1003">Cell membrane</keyword>
<dbReference type="EMBL" id="SDKC01000001">
    <property type="protein sequence ID" value="RXS75592.1"/>
    <property type="molecule type" value="Genomic_DNA"/>
</dbReference>
<evidence type="ECO:0000256" key="2">
    <source>
        <dbReference type="ARBA" id="ARBA00007254"/>
    </source>
</evidence>
<dbReference type="InterPro" id="IPR001185">
    <property type="entry name" value="MS_channel"/>
</dbReference>
<proteinExistence type="inferred from homology"/>
<dbReference type="PRINTS" id="PR01264">
    <property type="entry name" value="MECHCHANNEL"/>
</dbReference>
<dbReference type="PROSITE" id="PS01327">
    <property type="entry name" value="MSCL"/>
    <property type="match status" value="1"/>
</dbReference>
<dbReference type="Pfam" id="PF01741">
    <property type="entry name" value="MscL"/>
    <property type="match status" value="1"/>
</dbReference>
<evidence type="ECO:0000313" key="11">
    <source>
        <dbReference type="EMBL" id="RXS75592.1"/>
    </source>
</evidence>
<keyword evidence="3 10" id="KW-0813">Transport</keyword>
<keyword evidence="5 10" id="KW-0812">Transmembrane</keyword>
<evidence type="ECO:0000256" key="7">
    <source>
        <dbReference type="ARBA" id="ARBA00023065"/>
    </source>
</evidence>
<dbReference type="OrthoDB" id="9810350at2"/>
<protein>
    <recommendedName>
        <fullName evidence="10">Large-conductance mechanosensitive channel</fullName>
    </recommendedName>
</protein>
<name>A0A4Q1RIU3_9FIRM</name>
<evidence type="ECO:0000256" key="6">
    <source>
        <dbReference type="ARBA" id="ARBA00022989"/>
    </source>
</evidence>
<dbReference type="Gene3D" id="1.10.1200.120">
    <property type="entry name" value="Large-conductance mechanosensitive channel, MscL, domain 1"/>
    <property type="match status" value="1"/>
</dbReference>
<keyword evidence="12" id="KW-1185">Reference proteome</keyword>
<dbReference type="RefSeq" id="WP_022399605.1">
    <property type="nucleotide sequence ID" value="NZ_DAWBJR010000013.1"/>
</dbReference>
<dbReference type="SUPFAM" id="SSF81330">
    <property type="entry name" value="Gated mechanosensitive channel"/>
    <property type="match status" value="1"/>
</dbReference>
<dbReference type="PANTHER" id="PTHR30266:SF2">
    <property type="entry name" value="LARGE-CONDUCTANCE MECHANOSENSITIVE CHANNEL"/>
    <property type="match status" value="1"/>
</dbReference>
<dbReference type="InterPro" id="IPR036019">
    <property type="entry name" value="MscL_channel"/>
</dbReference>
<keyword evidence="7 10" id="KW-0406">Ion transport</keyword>
<dbReference type="InterPro" id="IPR019823">
    <property type="entry name" value="Mechanosensitive_channel_CS"/>
</dbReference>
<evidence type="ECO:0000256" key="10">
    <source>
        <dbReference type="HAMAP-Rule" id="MF_00115"/>
    </source>
</evidence>
<evidence type="ECO:0000313" key="12">
    <source>
        <dbReference type="Proteomes" id="UP000290106"/>
    </source>
</evidence>
<dbReference type="Proteomes" id="UP000290106">
    <property type="component" value="Unassembled WGS sequence"/>
</dbReference>